<sequence length="223" mass="25082">MNQADFLSGYGQSQFAELCNALYERELHDLSWNGPDNAGFLKRRLASLPSYVKRASHALLRLEQTRVQQHQDGGYQGLLLDVQNASWQGKQAAHAPARKHQGEKLQHWLQKNAALGLVMPVQVEHQQLQSVYLDSIDQLDLETSEAGRVHLNRYGWFSLDGRPLDEAGALLLKPTRQSMTAACCGHQWSVAGRKLPRTLSLREVLLATTLQWPRFTQVVPLPA</sequence>
<evidence type="ECO:0000313" key="1">
    <source>
        <dbReference type="EMBL" id="RUO34745.1"/>
    </source>
</evidence>
<dbReference type="EMBL" id="PIPO01000001">
    <property type="protein sequence ID" value="RUO34745.1"/>
    <property type="molecule type" value="Genomic_DNA"/>
</dbReference>
<dbReference type="RefSeq" id="WP_126797791.1">
    <property type="nucleotide sequence ID" value="NZ_PIPO01000001.1"/>
</dbReference>
<dbReference type="Proteomes" id="UP000287823">
    <property type="component" value="Unassembled WGS sequence"/>
</dbReference>
<protein>
    <submittedName>
        <fullName evidence="1">Uncharacterized protein</fullName>
    </submittedName>
</protein>
<dbReference type="AlphaFoldDB" id="A0A432WLU4"/>
<gene>
    <name evidence="1" type="ORF">CWE14_01735</name>
</gene>
<name>A0A432WLU4_9GAMM</name>
<comment type="caution">
    <text evidence="1">The sequence shown here is derived from an EMBL/GenBank/DDBJ whole genome shotgun (WGS) entry which is preliminary data.</text>
</comment>
<reference evidence="1 2" key="1">
    <citation type="journal article" date="2011" name="Front. Microbiol.">
        <title>Genomic signatures of strain selection and enhancement in Bacillus atrophaeus var. globigii, a historical biowarfare simulant.</title>
        <authorList>
            <person name="Gibbons H.S."/>
            <person name="Broomall S.M."/>
            <person name="McNew L.A."/>
            <person name="Daligault H."/>
            <person name="Chapman C."/>
            <person name="Bruce D."/>
            <person name="Karavis M."/>
            <person name="Krepps M."/>
            <person name="McGregor P.A."/>
            <person name="Hong C."/>
            <person name="Park K.H."/>
            <person name="Akmal A."/>
            <person name="Feldman A."/>
            <person name="Lin J.S."/>
            <person name="Chang W.E."/>
            <person name="Higgs B.W."/>
            <person name="Demirev P."/>
            <person name="Lindquist J."/>
            <person name="Liem A."/>
            <person name="Fochler E."/>
            <person name="Read T.D."/>
            <person name="Tapia R."/>
            <person name="Johnson S."/>
            <person name="Bishop-Lilly K.A."/>
            <person name="Detter C."/>
            <person name="Han C."/>
            <person name="Sozhamannan S."/>
            <person name="Rosenzweig C.N."/>
            <person name="Skowronski E.W."/>
        </authorList>
    </citation>
    <scope>NUCLEOTIDE SEQUENCE [LARGE SCALE GENOMIC DNA]</scope>
    <source>
        <strain evidence="1 2">Y4G10-17</strain>
    </source>
</reference>
<keyword evidence="2" id="KW-1185">Reference proteome</keyword>
<evidence type="ECO:0000313" key="2">
    <source>
        <dbReference type="Proteomes" id="UP000287823"/>
    </source>
</evidence>
<organism evidence="1 2">
    <name type="scientific">Aliidiomarina soli</name>
    <dbReference type="NCBI Taxonomy" id="1928574"/>
    <lineage>
        <taxon>Bacteria</taxon>
        <taxon>Pseudomonadati</taxon>
        <taxon>Pseudomonadota</taxon>
        <taxon>Gammaproteobacteria</taxon>
        <taxon>Alteromonadales</taxon>
        <taxon>Idiomarinaceae</taxon>
        <taxon>Aliidiomarina</taxon>
    </lineage>
</organism>
<accession>A0A432WLU4</accession>
<proteinExistence type="predicted"/>